<proteinExistence type="predicted"/>
<name>A0A7K1SQL9_9BACT</name>
<protein>
    <recommendedName>
        <fullName evidence="4">Lipoprotein</fullName>
    </recommendedName>
</protein>
<comment type="caution">
    <text evidence="2">The sequence shown here is derived from an EMBL/GenBank/DDBJ whole genome shotgun (WGS) entry which is preliminary data.</text>
</comment>
<evidence type="ECO:0008006" key="4">
    <source>
        <dbReference type="Google" id="ProtNLM"/>
    </source>
</evidence>
<dbReference type="EMBL" id="WPIN01000031">
    <property type="protein sequence ID" value="MVM36098.1"/>
    <property type="molecule type" value="Genomic_DNA"/>
</dbReference>
<reference evidence="2 3" key="1">
    <citation type="submission" date="2019-12" db="EMBL/GenBank/DDBJ databases">
        <title>Spirosoma sp. HMF4905 genome sequencing and assembly.</title>
        <authorList>
            <person name="Kang H."/>
            <person name="Cha I."/>
            <person name="Kim H."/>
            <person name="Joh K."/>
        </authorList>
    </citation>
    <scope>NUCLEOTIDE SEQUENCE [LARGE SCALE GENOMIC DNA]</scope>
    <source>
        <strain evidence="2 3">HMF4905</strain>
    </source>
</reference>
<feature type="signal peptide" evidence="1">
    <location>
        <begin position="1"/>
        <end position="21"/>
    </location>
</feature>
<organism evidence="2 3">
    <name type="scientific">Spirosoma arboris</name>
    <dbReference type="NCBI Taxonomy" id="2682092"/>
    <lineage>
        <taxon>Bacteria</taxon>
        <taxon>Pseudomonadati</taxon>
        <taxon>Bacteroidota</taxon>
        <taxon>Cytophagia</taxon>
        <taxon>Cytophagales</taxon>
        <taxon>Cytophagaceae</taxon>
        <taxon>Spirosoma</taxon>
    </lineage>
</organism>
<accession>A0A7K1SQL9</accession>
<dbReference type="AlphaFoldDB" id="A0A7K1SQL9"/>
<evidence type="ECO:0000313" key="2">
    <source>
        <dbReference type="EMBL" id="MVM36098.1"/>
    </source>
</evidence>
<sequence length="175" mass="18883">MKSTLLSLLGSSLLCAMLACSKPETNVIPTSLSNGQTSLNNIVVGSFNQATASLTHASTSTSVWVIVLTSPDTRNTSLSFSIVPTQSGTIPEGTFFFNSFLYDGSPESLAMFWLRDVDPVLHTDYHANGTSLSIKRQNGQYVFTWTGAVRKGLSLADTTTYRVTGQYMGGLRIVQ</sequence>
<dbReference type="PROSITE" id="PS51257">
    <property type="entry name" value="PROKAR_LIPOPROTEIN"/>
    <property type="match status" value="1"/>
</dbReference>
<keyword evidence="1" id="KW-0732">Signal</keyword>
<gene>
    <name evidence="2" type="ORF">GO755_39155</name>
</gene>
<dbReference type="Proteomes" id="UP000436006">
    <property type="component" value="Unassembled WGS sequence"/>
</dbReference>
<evidence type="ECO:0000313" key="3">
    <source>
        <dbReference type="Proteomes" id="UP000436006"/>
    </source>
</evidence>
<keyword evidence="3" id="KW-1185">Reference proteome</keyword>
<dbReference type="RefSeq" id="WP_157590898.1">
    <property type="nucleotide sequence ID" value="NZ_WPIN01000031.1"/>
</dbReference>
<evidence type="ECO:0000256" key="1">
    <source>
        <dbReference type="SAM" id="SignalP"/>
    </source>
</evidence>
<feature type="chain" id="PRO_5029897214" description="Lipoprotein" evidence="1">
    <location>
        <begin position="22"/>
        <end position="175"/>
    </location>
</feature>